<reference evidence="2 3" key="1">
    <citation type="submission" date="2024-03" db="EMBL/GenBank/DDBJ databases">
        <title>A high-quality draft genome sequence of Diaporthe vaccinii, a causative agent of upright dieback and viscid rot disease in cranberry plants.</title>
        <authorList>
            <person name="Sarrasin M."/>
            <person name="Lang B.F."/>
            <person name="Burger G."/>
        </authorList>
    </citation>
    <scope>NUCLEOTIDE SEQUENCE [LARGE SCALE GENOMIC DNA]</scope>
    <source>
        <strain evidence="2 3">IS7</strain>
    </source>
</reference>
<organism evidence="2 3">
    <name type="scientific">Diaporthe vaccinii</name>
    <dbReference type="NCBI Taxonomy" id="105482"/>
    <lineage>
        <taxon>Eukaryota</taxon>
        <taxon>Fungi</taxon>
        <taxon>Dikarya</taxon>
        <taxon>Ascomycota</taxon>
        <taxon>Pezizomycotina</taxon>
        <taxon>Sordariomycetes</taxon>
        <taxon>Sordariomycetidae</taxon>
        <taxon>Diaporthales</taxon>
        <taxon>Diaporthaceae</taxon>
        <taxon>Diaporthe</taxon>
        <taxon>Diaporthe eres species complex</taxon>
    </lineage>
</organism>
<protein>
    <submittedName>
        <fullName evidence="2">Uncharacterized protein</fullName>
    </submittedName>
</protein>
<keyword evidence="3" id="KW-1185">Reference proteome</keyword>
<dbReference type="EMBL" id="JBAWTH010000027">
    <property type="protein sequence ID" value="KAL2285915.1"/>
    <property type="molecule type" value="Genomic_DNA"/>
</dbReference>
<accession>A0ABR4ETY9</accession>
<proteinExistence type="predicted"/>
<keyword evidence="1" id="KW-1133">Transmembrane helix</keyword>
<name>A0ABR4ETY9_9PEZI</name>
<feature type="transmembrane region" description="Helical" evidence="1">
    <location>
        <begin position="82"/>
        <end position="103"/>
    </location>
</feature>
<keyword evidence="1" id="KW-0812">Transmembrane</keyword>
<evidence type="ECO:0000313" key="3">
    <source>
        <dbReference type="Proteomes" id="UP001600888"/>
    </source>
</evidence>
<gene>
    <name evidence="2" type="ORF">FJTKL_07407</name>
</gene>
<evidence type="ECO:0000313" key="2">
    <source>
        <dbReference type="EMBL" id="KAL2285915.1"/>
    </source>
</evidence>
<sequence length="126" mass="13885">MMQLQRPYSLKHLPHQQQFQHLFRCSNGQLVSGHLGSSGLLAAVAGLPSKLGGIGHAIDCAMRLRHGLRRGDDEDDGDDDLLLLPFFSLSLPLLLLLWCFLLLSLEDFDDQPPDDDDFDSAGTSAQ</sequence>
<dbReference type="Proteomes" id="UP001600888">
    <property type="component" value="Unassembled WGS sequence"/>
</dbReference>
<comment type="caution">
    <text evidence="2">The sequence shown here is derived from an EMBL/GenBank/DDBJ whole genome shotgun (WGS) entry which is preliminary data.</text>
</comment>
<keyword evidence="1" id="KW-0472">Membrane</keyword>
<evidence type="ECO:0000256" key="1">
    <source>
        <dbReference type="SAM" id="Phobius"/>
    </source>
</evidence>